<keyword evidence="8" id="KW-0311">Gluconate utilization</keyword>
<name>A0A7X6I999_9BACT</name>
<dbReference type="FunFam" id="3.40.50.300:FF:000522">
    <property type="entry name" value="Gluconokinase"/>
    <property type="match status" value="1"/>
</dbReference>
<comment type="pathway">
    <text evidence="1">Carbohydrate acid metabolism.</text>
</comment>
<dbReference type="InterPro" id="IPR031322">
    <property type="entry name" value="Shikimate/glucono_kinase"/>
</dbReference>
<organism evidence="11 12">
    <name type="scientific">Candidatus Manganitrophus noduliformans</name>
    <dbReference type="NCBI Taxonomy" id="2606439"/>
    <lineage>
        <taxon>Bacteria</taxon>
        <taxon>Pseudomonadati</taxon>
        <taxon>Nitrospirota</taxon>
        <taxon>Nitrospiria</taxon>
        <taxon>Candidatus Troglogloeales</taxon>
        <taxon>Candidatus Manganitrophaceae</taxon>
        <taxon>Candidatus Manganitrophus</taxon>
    </lineage>
</organism>
<evidence type="ECO:0000313" key="12">
    <source>
        <dbReference type="Proteomes" id="UP000534783"/>
    </source>
</evidence>
<dbReference type="PANTHER" id="PTHR43442">
    <property type="entry name" value="GLUCONOKINASE-RELATED"/>
    <property type="match status" value="1"/>
</dbReference>
<evidence type="ECO:0000256" key="10">
    <source>
        <dbReference type="RuleBase" id="RU363066"/>
    </source>
</evidence>
<dbReference type="RefSeq" id="WP_168057742.1">
    <property type="nucleotide sequence ID" value="NZ_VTOW01000001.1"/>
</dbReference>
<dbReference type="PANTHER" id="PTHR43442:SF3">
    <property type="entry name" value="GLUCONOKINASE-RELATED"/>
    <property type="match status" value="1"/>
</dbReference>
<comment type="caution">
    <text evidence="11">The sequence shown here is derived from an EMBL/GenBank/DDBJ whole genome shotgun (WGS) entry which is preliminary data.</text>
</comment>
<evidence type="ECO:0000256" key="1">
    <source>
        <dbReference type="ARBA" id="ARBA00004761"/>
    </source>
</evidence>
<evidence type="ECO:0000256" key="6">
    <source>
        <dbReference type="ARBA" id="ARBA00022777"/>
    </source>
</evidence>
<comment type="similarity">
    <text evidence="2 10">Belongs to the gluconokinase GntK/GntV family.</text>
</comment>
<comment type="catalytic activity">
    <reaction evidence="9 10">
        <text>D-gluconate + ATP = 6-phospho-D-gluconate + ADP + H(+)</text>
        <dbReference type="Rhea" id="RHEA:19433"/>
        <dbReference type="ChEBI" id="CHEBI:15378"/>
        <dbReference type="ChEBI" id="CHEBI:18391"/>
        <dbReference type="ChEBI" id="CHEBI:30616"/>
        <dbReference type="ChEBI" id="CHEBI:58759"/>
        <dbReference type="ChEBI" id="CHEBI:456216"/>
        <dbReference type="EC" id="2.7.1.12"/>
    </reaction>
</comment>
<dbReference type="GO" id="GO:0046316">
    <property type="term" value="F:gluconokinase activity"/>
    <property type="evidence" value="ECO:0007669"/>
    <property type="project" value="UniProtKB-EC"/>
</dbReference>
<evidence type="ECO:0000313" key="11">
    <source>
        <dbReference type="EMBL" id="NKE69446.1"/>
    </source>
</evidence>
<dbReference type="GO" id="GO:0005524">
    <property type="term" value="F:ATP binding"/>
    <property type="evidence" value="ECO:0007669"/>
    <property type="project" value="UniProtKB-KW"/>
</dbReference>
<sequence>MVIILFGVTGAGKTTIGQLLAKELGWNFYDADVFHSPDNIEKLRQGLPLTNDDRQPWLANLRKAIGEWIQRGENAVLACSALKKSYRQLLQVSNAVRWVYLKGDPALIKNRLEKRSDHFINPALLDSQFETLEEPWGDDVVVVDVNRSPSKIVREIRSASNI</sequence>
<keyword evidence="4 10" id="KW-0808">Transferase</keyword>
<proteinExistence type="inferred from homology"/>
<protein>
    <recommendedName>
        <fullName evidence="3 10">Gluconokinase</fullName>
        <ecNumber evidence="3 10">2.7.1.12</ecNumber>
    </recommendedName>
</protein>
<keyword evidence="5 10" id="KW-0547">Nucleotide-binding</keyword>
<dbReference type="SUPFAM" id="SSF52540">
    <property type="entry name" value="P-loop containing nucleoside triphosphate hydrolases"/>
    <property type="match status" value="1"/>
</dbReference>
<dbReference type="Proteomes" id="UP000534783">
    <property type="component" value="Unassembled WGS sequence"/>
</dbReference>
<dbReference type="InterPro" id="IPR027417">
    <property type="entry name" value="P-loop_NTPase"/>
</dbReference>
<evidence type="ECO:0000256" key="4">
    <source>
        <dbReference type="ARBA" id="ARBA00022679"/>
    </source>
</evidence>
<dbReference type="GO" id="GO:0019521">
    <property type="term" value="P:D-gluconate metabolic process"/>
    <property type="evidence" value="ECO:0007669"/>
    <property type="project" value="UniProtKB-KW"/>
</dbReference>
<evidence type="ECO:0000256" key="8">
    <source>
        <dbReference type="ARBA" id="ARBA00023064"/>
    </source>
</evidence>
<gene>
    <name evidence="11" type="ORF">MNODULE_01600</name>
</gene>
<keyword evidence="12" id="KW-1185">Reference proteome</keyword>
<dbReference type="Gene3D" id="3.40.50.300">
    <property type="entry name" value="P-loop containing nucleotide triphosphate hydrolases"/>
    <property type="match status" value="1"/>
</dbReference>
<dbReference type="EMBL" id="VTOW01000001">
    <property type="protein sequence ID" value="NKE69446.1"/>
    <property type="molecule type" value="Genomic_DNA"/>
</dbReference>
<dbReference type="AlphaFoldDB" id="A0A7X6I999"/>
<dbReference type="GO" id="GO:0005737">
    <property type="term" value="C:cytoplasm"/>
    <property type="evidence" value="ECO:0007669"/>
    <property type="project" value="TreeGrafter"/>
</dbReference>
<dbReference type="EC" id="2.7.1.12" evidence="3 10"/>
<evidence type="ECO:0000256" key="7">
    <source>
        <dbReference type="ARBA" id="ARBA00022840"/>
    </source>
</evidence>
<dbReference type="InterPro" id="IPR006001">
    <property type="entry name" value="Therm_gnt_kin"/>
</dbReference>
<dbReference type="CDD" id="cd02021">
    <property type="entry name" value="GntK"/>
    <property type="match status" value="1"/>
</dbReference>
<evidence type="ECO:0000256" key="3">
    <source>
        <dbReference type="ARBA" id="ARBA00012054"/>
    </source>
</evidence>
<dbReference type="Pfam" id="PF01202">
    <property type="entry name" value="SKI"/>
    <property type="match status" value="1"/>
</dbReference>
<accession>A0A7X6I999</accession>
<dbReference type="NCBIfam" id="TIGR01313">
    <property type="entry name" value="therm_gnt_kin"/>
    <property type="match status" value="1"/>
</dbReference>
<reference evidence="11 12" key="1">
    <citation type="journal article" date="2020" name="Nature">
        <title>Bacterial chemolithoautotrophy via manganese oxidation.</title>
        <authorList>
            <person name="Yu H."/>
            <person name="Leadbetter J.R."/>
        </authorList>
    </citation>
    <scope>NUCLEOTIDE SEQUENCE [LARGE SCALE GENOMIC DNA]</scope>
    <source>
        <strain evidence="11 12">Mn-1</strain>
    </source>
</reference>
<evidence type="ECO:0000256" key="2">
    <source>
        <dbReference type="ARBA" id="ARBA00008420"/>
    </source>
</evidence>
<evidence type="ECO:0000256" key="9">
    <source>
        <dbReference type="ARBA" id="ARBA00048090"/>
    </source>
</evidence>
<keyword evidence="6 10" id="KW-0418">Kinase</keyword>
<keyword evidence="7 10" id="KW-0067">ATP-binding</keyword>
<evidence type="ECO:0000256" key="5">
    <source>
        <dbReference type="ARBA" id="ARBA00022741"/>
    </source>
</evidence>